<keyword evidence="3" id="KW-1185">Reference proteome</keyword>
<sequence length="355" mass="39449">MSLLRLPPETLAQIFDYIGSSFFHEDLGRLAVCKQWFEFALPACFKCVTISQEILRSLITSEAMRKPSPLKRSLETLDLELRGCHYPYSSTAGPQDNAQESDVLNRPASNEALDGVLIKTWINVLNEDLAQLAIIAQQSHRLRTLRIRARSSSSPDSLDDPEDYLSLRTVQGFLSVENLSVLVLDLSICPFNPSGEQGGDLHICPTIGSLLHTLRTLHLRMHSICPDVLKPQVPDDNLKLSVMVINLSLITNEPGITSAAHSKRCGSPAGGLLQLKADIQEQAEALTARMTSPKIMRVLTHSLPQFEIQSLDVLTGKIMMLEDDMAWDEDGKMVMEESEPESEFPDDEFSSFSDD</sequence>
<comment type="caution">
    <text evidence="2">The sequence shown here is derived from an EMBL/GenBank/DDBJ whole genome shotgun (WGS) entry which is preliminary data.</text>
</comment>
<feature type="region of interest" description="Disordered" evidence="1">
    <location>
        <begin position="332"/>
        <end position="355"/>
    </location>
</feature>
<dbReference type="Proteomes" id="UP000481858">
    <property type="component" value="Unassembled WGS sequence"/>
</dbReference>
<evidence type="ECO:0000256" key="1">
    <source>
        <dbReference type="SAM" id="MobiDB-lite"/>
    </source>
</evidence>
<proteinExistence type="predicted"/>
<dbReference type="OrthoDB" id="3637487at2759"/>
<accession>A0A7C8IUL3</accession>
<name>A0A7C8IUL3_9PEZI</name>
<organism evidence="2 3">
    <name type="scientific">Xylaria multiplex</name>
    <dbReference type="NCBI Taxonomy" id="323545"/>
    <lineage>
        <taxon>Eukaryota</taxon>
        <taxon>Fungi</taxon>
        <taxon>Dikarya</taxon>
        <taxon>Ascomycota</taxon>
        <taxon>Pezizomycotina</taxon>
        <taxon>Sordariomycetes</taxon>
        <taxon>Xylariomycetidae</taxon>
        <taxon>Xylariales</taxon>
        <taxon>Xylariaceae</taxon>
        <taxon>Xylaria</taxon>
    </lineage>
</organism>
<protein>
    <submittedName>
        <fullName evidence="2">Uncharacterized protein</fullName>
    </submittedName>
</protein>
<evidence type="ECO:0000313" key="2">
    <source>
        <dbReference type="EMBL" id="KAF2968324.1"/>
    </source>
</evidence>
<dbReference type="InParanoid" id="A0A7C8IUL3"/>
<reference evidence="2 3" key="1">
    <citation type="submission" date="2019-12" db="EMBL/GenBank/DDBJ databases">
        <title>Draft genome sequence of the ascomycete Xylaria multiplex DSM 110363.</title>
        <authorList>
            <person name="Buettner E."/>
            <person name="Kellner H."/>
        </authorList>
    </citation>
    <scope>NUCLEOTIDE SEQUENCE [LARGE SCALE GENOMIC DNA]</scope>
    <source>
        <strain evidence="2 3">DSM 110363</strain>
    </source>
</reference>
<feature type="compositionally biased region" description="Acidic residues" evidence="1">
    <location>
        <begin position="336"/>
        <end position="355"/>
    </location>
</feature>
<evidence type="ECO:0000313" key="3">
    <source>
        <dbReference type="Proteomes" id="UP000481858"/>
    </source>
</evidence>
<dbReference type="EMBL" id="WUBL01000053">
    <property type="protein sequence ID" value="KAF2968324.1"/>
    <property type="molecule type" value="Genomic_DNA"/>
</dbReference>
<dbReference type="AlphaFoldDB" id="A0A7C8IUL3"/>
<gene>
    <name evidence="2" type="ORF">GQX73_g5269</name>
</gene>